<evidence type="ECO:0000313" key="2">
    <source>
        <dbReference type="Proteomes" id="UP000249061"/>
    </source>
</evidence>
<comment type="caution">
    <text evidence="1">The sequence shown here is derived from an EMBL/GenBank/DDBJ whole genome shotgun (WGS) entry which is preliminary data.</text>
</comment>
<proteinExistence type="predicted"/>
<name>A0A2W5T2L9_9BACT</name>
<dbReference type="AlphaFoldDB" id="A0A2W5T2L9"/>
<dbReference type="EMBL" id="QFQP01000020">
    <property type="protein sequence ID" value="PZR09640.1"/>
    <property type="molecule type" value="Genomic_DNA"/>
</dbReference>
<accession>A0A2W5T2L9</accession>
<protein>
    <submittedName>
        <fullName evidence="1">Uncharacterized protein</fullName>
    </submittedName>
</protein>
<gene>
    <name evidence="1" type="ORF">DI536_22155</name>
</gene>
<sequence>MGSTTDFRCKQCHALLAKHDAGGLCIRRGDLQATITGGQFTVSITCYRCKTLSVVTSPSRAFAPQTAA</sequence>
<reference evidence="1 2" key="1">
    <citation type="submission" date="2017-08" db="EMBL/GenBank/DDBJ databases">
        <title>Infants hospitalized years apart are colonized by the same room-sourced microbial strains.</title>
        <authorList>
            <person name="Brooks B."/>
            <person name="Olm M.R."/>
            <person name="Firek B.A."/>
            <person name="Baker R."/>
            <person name="Thomas B.C."/>
            <person name="Morowitz M.J."/>
            <person name="Banfield J.F."/>
        </authorList>
    </citation>
    <scope>NUCLEOTIDE SEQUENCE [LARGE SCALE GENOMIC DNA]</scope>
    <source>
        <strain evidence="1">S2_003_000_R2_14</strain>
    </source>
</reference>
<evidence type="ECO:0000313" key="1">
    <source>
        <dbReference type="EMBL" id="PZR09640.1"/>
    </source>
</evidence>
<organism evidence="1 2">
    <name type="scientific">Archangium gephyra</name>
    <dbReference type="NCBI Taxonomy" id="48"/>
    <lineage>
        <taxon>Bacteria</taxon>
        <taxon>Pseudomonadati</taxon>
        <taxon>Myxococcota</taxon>
        <taxon>Myxococcia</taxon>
        <taxon>Myxococcales</taxon>
        <taxon>Cystobacterineae</taxon>
        <taxon>Archangiaceae</taxon>
        <taxon>Archangium</taxon>
    </lineage>
</organism>
<dbReference type="Proteomes" id="UP000249061">
    <property type="component" value="Unassembled WGS sequence"/>
</dbReference>